<evidence type="ECO:0000256" key="9">
    <source>
        <dbReference type="SAM" id="Phobius"/>
    </source>
</evidence>
<evidence type="ECO:0000256" key="2">
    <source>
        <dbReference type="ARBA" id="ARBA00007069"/>
    </source>
</evidence>
<evidence type="ECO:0000256" key="7">
    <source>
        <dbReference type="ARBA" id="ARBA00022989"/>
    </source>
</evidence>
<reference evidence="11" key="1">
    <citation type="submission" date="2019-08" db="EMBL/GenBank/DDBJ databases">
        <authorList>
            <person name="Kucharzyk K."/>
            <person name="Murdoch R.W."/>
            <person name="Higgins S."/>
            <person name="Loffler F."/>
        </authorList>
    </citation>
    <scope>NUCLEOTIDE SEQUENCE</scope>
</reference>
<dbReference type="InterPro" id="IPR035906">
    <property type="entry name" value="MetI-like_sf"/>
</dbReference>
<dbReference type="GO" id="GO:0005315">
    <property type="term" value="F:phosphate transmembrane transporter activity"/>
    <property type="evidence" value="ECO:0007669"/>
    <property type="project" value="InterPro"/>
</dbReference>
<feature type="transmembrane region" description="Helical" evidence="9">
    <location>
        <begin position="70"/>
        <end position="95"/>
    </location>
</feature>
<evidence type="ECO:0000259" key="10">
    <source>
        <dbReference type="PROSITE" id="PS50928"/>
    </source>
</evidence>
<dbReference type="PANTHER" id="PTHR42922">
    <property type="entry name" value="PHOSPHATE TRANSPORT SYSTEM PERMEASE PROTEIN PSTA"/>
    <property type="match status" value="1"/>
</dbReference>
<keyword evidence="5" id="KW-0592">Phosphate transport</keyword>
<dbReference type="GO" id="GO:0005886">
    <property type="term" value="C:plasma membrane"/>
    <property type="evidence" value="ECO:0007669"/>
    <property type="project" value="UniProtKB-SubCell"/>
</dbReference>
<feature type="transmembrane region" description="Helical" evidence="9">
    <location>
        <begin position="252"/>
        <end position="273"/>
    </location>
</feature>
<feature type="domain" description="ABC transmembrane type-1" evidence="10">
    <location>
        <begin position="66"/>
        <end position="270"/>
    </location>
</feature>
<comment type="caution">
    <text evidence="11">The sequence shown here is derived from an EMBL/GenBank/DDBJ whole genome shotgun (WGS) entry which is preliminary data.</text>
</comment>
<dbReference type="EMBL" id="VSSQ01002754">
    <property type="protein sequence ID" value="MPM17208.1"/>
    <property type="molecule type" value="Genomic_DNA"/>
</dbReference>
<gene>
    <name evidence="11" type="primary">pstA_4</name>
    <name evidence="11" type="ORF">SDC9_63596</name>
</gene>
<comment type="subcellular location">
    <subcellularLocation>
        <location evidence="1">Cell membrane</location>
        <topology evidence="1">Multi-pass membrane protein</topology>
    </subcellularLocation>
</comment>
<protein>
    <submittedName>
        <fullName evidence="11">Phosphate transport system permease protein PstA</fullName>
    </submittedName>
</protein>
<dbReference type="Gene3D" id="1.10.3720.10">
    <property type="entry name" value="MetI-like"/>
    <property type="match status" value="1"/>
</dbReference>
<evidence type="ECO:0000313" key="11">
    <source>
        <dbReference type="EMBL" id="MPM17208.1"/>
    </source>
</evidence>
<feature type="transmembrane region" description="Helical" evidence="9">
    <location>
        <begin position="107"/>
        <end position="131"/>
    </location>
</feature>
<dbReference type="GO" id="GO:0035435">
    <property type="term" value="P:phosphate ion transmembrane transport"/>
    <property type="evidence" value="ECO:0007669"/>
    <property type="project" value="InterPro"/>
</dbReference>
<dbReference type="Pfam" id="PF00528">
    <property type="entry name" value="BPD_transp_1"/>
    <property type="match status" value="1"/>
</dbReference>
<keyword evidence="8 9" id="KW-0472">Membrane</keyword>
<keyword evidence="6 9" id="KW-0812">Transmembrane</keyword>
<evidence type="ECO:0000256" key="5">
    <source>
        <dbReference type="ARBA" id="ARBA00022592"/>
    </source>
</evidence>
<accession>A0A644XN58</accession>
<dbReference type="SUPFAM" id="SSF161098">
    <property type="entry name" value="MetI-like"/>
    <property type="match status" value="1"/>
</dbReference>
<dbReference type="InterPro" id="IPR000515">
    <property type="entry name" value="MetI-like"/>
</dbReference>
<sequence>MKRKIAEEIIMKVLMISATLIIVAALGSILYSIVAKGIRYLSWEMITSLPKGGYYFGKEGGVFNAIVGSLYLALGATFLSLVISVPVALYMNVFLRRNGRAVRTFRFFLDVLWGIPSIVYGAFGFTVMVALSIRTSLLGGIITVGLFVSPILIRAMDEVLQRVPDGIREAAYSMGCTKTETAFRFFMKKAAPGIVTAILLSFGRAIGDAAVVLLTTGYTDYIPTSLDQQVATLPLAIFFQLSSPIEEVQGRAYASALILTIIILVISLTARLFTRYIRKNN</sequence>
<evidence type="ECO:0000256" key="3">
    <source>
        <dbReference type="ARBA" id="ARBA00022448"/>
    </source>
</evidence>
<organism evidence="11">
    <name type="scientific">bioreactor metagenome</name>
    <dbReference type="NCBI Taxonomy" id="1076179"/>
    <lineage>
        <taxon>unclassified sequences</taxon>
        <taxon>metagenomes</taxon>
        <taxon>ecological metagenomes</taxon>
    </lineage>
</organism>
<feature type="transmembrane region" description="Helical" evidence="9">
    <location>
        <begin position="12"/>
        <end position="34"/>
    </location>
</feature>
<evidence type="ECO:0000256" key="4">
    <source>
        <dbReference type="ARBA" id="ARBA00022475"/>
    </source>
</evidence>
<evidence type="ECO:0000256" key="8">
    <source>
        <dbReference type="ARBA" id="ARBA00023136"/>
    </source>
</evidence>
<dbReference type="PROSITE" id="PS50928">
    <property type="entry name" value="ABC_TM1"/>
    <property type="match status" value="1"/>
</dbReference>
<dbReference type="InterPro" id="IPR005672">
    <property type="entry name" value="Phosphate_PstA"/>
</dbReference>
<evidence type="ECO:0000256" key="6">
    <source>
        <dbReference type="ARBA" id="ARBA00022692"/>
    </source>
</evidence>
<dbReference type="NCBIfam" id="TIGR00974">
    <property type="entry name" value="3a0107s02c"/>
    <property type="match status" value="1"/>
</dbReference>
<name>A0A644XN58_9ZZZZ</name>
<dbReference type="CDD" id="cd06261">
    <property type="entry name" value="TM_PBP2"/>
    <property type="match status" value="1"/>
</dbReference>
<feature type="transmembrane region" description="Helical" evidence="9">
    <location>
        <begin position="137"/>
        <end position="153"/>
    </location>
</feature>
<feature type="transmembrane region" description="Helical" evidence="9">
    <location>
        <begin position="194"/>
        <end position="218"/>
    </location>
</feature>
<comment type="similarity">
    <text evidence="2">Belongs to the binding-protein-dependent transport system permease family. CysTW subfamily.</text>
</comment>
<keyword evidence="4" id="KW-1003">Cell membrane</keyword>
<dbReference type="AlphaFoldDB" id="A0A644XN58"/>
<dbReference type="PANTHER" id="PTHR42922:SF1">
    <property type="entry name" value="PHOSPHATE TRANSPORT SYSTEM PERMEASE PROTEIN PSTA"/>
    <property type="match status" value="1"/>
</dbReference>
<proteinExistence type="inferred from homology"/>
<keyword evidence="3" id="KW-0813">Transport</keyword>
<keyword evidence="7 9" id="KW-1133">Transmembrane helix</keyword>
<evidence type="ECO:0000256" key="1">
    <source>
        <dbReference type="ARBA" id="ARBA00004651"/>
    </source>
</evidence>
<dbReference type="InterPro" id="IPR051408">
    <property type="entry name" value="Phosphate_transprt_permease"/>
</dbReference>